<protein>
    <submittedName>
        <fullName evidence="1">Uncharacterized protein</fullName>
    </submittedName>
</protein>
<name>A0A2I0X6A1_9ASPA</name>
<evidence type="ECO:0000313" key="1">
    <source>
        <dbReference type="EMBL" id="PKU83458.1"/>
    </source>
</evidence>
<reference evidence="1 2" key="2">
    <citation type="journal article" date="2017" name="Nature">
        <title>The Apostasia genome and the evolution of orchids.</title>
        <authorList>
            <person name="Zhang G.Q."/>
            <person name="Liu K.W."/>
            <person name="Li Z."/>
            <person name="Lohaus R."/>
            <person name="Hsiao Y.Y."/>
            <person name="Niu S.C."/>
            <person name="Wang J.Y."/>
            <person name="Lin Y.C."/>
            <person name="Xu Q."/>
            <person name="Chen L.J."/>
            <person name="Yoshida K."/>
            <person name="Fujiwara S."/>
            <person name="Wang Z.W."/>
            <person name="Zhang Y.Q."/>
            <person name="Mitsuda N."/>
            <person name="Wang M."/>
            <person name="Liu G.H."/>
            <person name="Pecoraro L."/>
            <person name="Huang H.X."/>
            <person name="Xiao X.J."/>
            <person name="Lin M."/>
            <person name="Wu X.Y."/>
            <person name="Wu W.L."/>
            <person name="Chen Y.Y."/>
            <person name="Chang S.B."/>
            <person name="Sakamoto S."/>
            <person name="Ohme-Takagi M."/>
            <person name="Yagi M."/>
            <person name="Zeng S.J."/>
            <person name="Shen C.Y."/>
            <person name="Yeh C.M."/>
            <person name="Luo Y.B."/>
            <person name="Tsai W.C."/>
            <person name="Van de Peer Y."/>
            <person name="Liu Z.J."/>
        </authorList>
    </citation>
    <scope>NUCLEOTIDE SEQUENCE [LARGE SCALE GENOMIC DNA]</scope>
    <source>
        <tissue evidence="1">The whole plant</tissue>
    </source>
</reference>
<accession>A0A2I0X6A1</accession>
<gene>
    <name evidence="1" type="ORF">MA16_Dca021853</name>
</gene>
<proteinExistence type="predicted"/>
<sequence length="77" mass="8253">MRSKSLEGVVVTEIIWNASHSKAFMTIAEAESALTFRGTHKYVGGPRGQRPLAGFNLPDLVMGLRGSAPAGSIFLCF</sequence>
<dbReference type="Proteomes" id="UP000233837">
    <property type="component" value="Unassembled WGS sequence"/>
</dbReference>
<organism evidence="1 2">
    <name type="scientific">Dendrobium catenatum</name>
    <dbReference type="NCBI Taxonomy" id="906689"/>
    <lineage>
        <taxon>Eukaryota</taxon>
        <taxon>Viridiplantae</taxon>
        <taxon>Streptophyta</taxon>
        <taxon>Embryophyta</taxon>
        <taxon>Tracheophyta</taxon>
        <taxon>Spermatophyta</taxon>
        <taxon>Magnoliopsida</taxon>
        <taxon>Liliopsida</taxon>
        <taxon>Asparagales</taxon>
        <taxon>Orchidaceae</taxon>
        <taxon>Epidendroideae</taxon>
        <taxon>Malaxideae</taxon>
        <taxon>Dendrobiinae</taxon>
        <taxon>Dendrobium</taxon>
    </lineage>
</organism>
<dbReference type="AlphaFoldDB" id="A0A2I0X6A1"/>
<evidence type="ECO:0000313" key="2">
    <source>
        <dbReference type="Proteomes" id="UP000233837"/>
    </source>
</evidence>
<dbReference type="EMBL" id="KZ502110">
    <property type="protein sequence ID" value="PKU83458.1"/>
    <property type="molecule type" value="Genomic_DNA"/>
</dbReference>
<keyword evidence="2" id="KW-1185">Reference proteome</keyword>
<reference evidence="1 2" key="1">
    <citation type="journal article" date="2016" name="Sci. Rep.">
        <title>The Dendrobium catenatum Lindl. genome sequence provides insights into polysaccharide synthase, floral development and adaptive evolution.</title>
        <authorList>
            <person name="Zhang G.Q."/>
            <person name="Xu Q."/>
            <person name="Bian C."/>
            <person name="Tsai W.C."/>
            <person name="Yeh C.M."/>
            <person name="Liu K.W."/>
            <person name="Yoshida K."/>
            <person name="Zhang L.S."/>
            <person name="Chang S.B."/>
            <person name="Chen F."/>
            <person name="Shi Y."/>
            <person name="Su Y.Y."/>
            <person name="Zhang Y.Q."/>
            <person name="Chen L.J."/>
            <person name="Yin Y."/>
            <person name="Lin M."/>
            <person name="Huang H."/>
            <person name="Deng H."/>
            <person name="Wang Z.W."/>
            <person name="Zhu S.L."/>
            <person name="Zhao X."/>
            <person name="Deng C."/>
            <person name="Niu S.C."/>
            <person name="Huang J."/>
            <person name="Wang M."/>
            <person name="Liu G.H."/>
            <person name="Yang H.J."/>
            <person name="Xiao X.J."/>
            <person name="Hsiao Y.Y."/>
            <person name="Wu W.L."/>
            <person name="Chen Y.Y."/>
            <person name="Mitsuda N."/>
            <person name="Ohme-Takagi M."/>
            <person name="Luo Y.B."/>
            <person name="Van de Peer Y."/>
            <person name="Liu Z.J."/>
        </authorList>
    </citation>
    <scope>NUCLEOTIDE SEQUENCE [LARGE SCALE GENOMIC DNA]</scope>
    <source>
        <tissue evidence="1">The whole plant</tissue>
    </source>
</reference>